<keyword evidence="3" id="KW-1185">Reference proteome</keyword>
<feature type="region of interest" description="Disordered" evidence="1">
    <location>
        <begin position="1"/>
        <end position="23"/>
    </location>
</feature>
<reference evidence="2" key="1">
    <citation type="submission" date="2021-02" db="EMBL/GenBank/DDBJ databases">
        <authorList>
            <person name="Cremers G."/>
            <person name="Picone N."/>
        </authorList>
    </citation>
    <scope>NUCLEOTIDE SEQUENCE</scope>
    <source>
        <strain evidence="2">PQ17</strain>
    </source>
</reference>
<evidence type="ECO:0000313" key="3">
    <source>
        <dbReference type="Proteomes" id="UP000663859"/>
    </source>
</evidence>
<dbReference type="AlphaFoldDB" id="A0A8J2BTK0"/>
<dbReference type="EMBL" id="CAJNOB010000023">
    <property type="protein sequence ID" value="CAF0699114.1"/>
    <property type="molecule type" value="Genomic_DNA"/>
</dbReference>
<gene>
    <name evidence="2" type="ORF">MPNT_30129</name>
</gene>
<comment type="caution">
    <text evidence="2">The sequence shown here is derived from an EMBL/GenBank/DDBJ whole genome shotgun (WGS) entry which is preliminary data.</text>
</comment>
<name>A0A8J2BTK0_9BACT</name>
<accession>A0A8J2BTK0</accession>
<evidence type="ECO:0000256" key="1">
    <source>
        <dbReference type="SAM" id="MobiDB-lite"/>
    </source>
</evidence>
<evidence type="ECO:0000313" key="2">
    <source>
        <dbReference type="EMBL" id="CAF0699114.1"/>
    </source>
</evidence>
<sequence length="23" mass="2382">MRVLARQKGNKGLNGVAEVGGNL</sequence>
<proteinExistence type="predicted"/>
<protein>
    <submittedName>
        <fullName evidence="2">Uncharacterized protein</fullName>
    </submittedName>
</protein>
<dbReference type="Proteomes" id="UP000663859">
    <property type="component" value="Unassembled WGS sequence"/>
</dbReference>
<organism evidence="2 3">
    <name type="scientific">Candidatus Methylacidithermus pantelleriae</name>
    <dbReference type="NCBI Taxonomy" id="2744239"/>
    <lineage>
        <taxon>Bacteria</taxon>
        <taxon>Pseudomonadati</taxon>
        <taxon>Verrucomicrobiota</taxon>
        <taxon>Methylacidiphilae</taxon>
        <taxon>Methylacidiphilales</taxon>
        <taxon>Methylacidiphilaceae</taxon>
        <taxon>Candidatus Methylacidithermus</taxon>
    </lineage>
</organism>